<reference evidence="3 4" key="1">
    <citation type="submission" date="2019-04" db="EMBL/GenBank/DDBJ databases">
        <authorList>
            <person name="Li Y."/>
            <person name="Wang J."/>
        </authorList>
    </citation>
    <scope>NUCLEOTIDE SEQUENCE [LARGE SCALE GENOMIC DNA]</scope>
    <source>
        <strain evidence="3 4">DSM 14668</strain>
    </source>
</reference>
<sequence>MTAITSIKIQTSRLRTHVLVSGPQDGVPVLFIHGNCSSARFFEQTMAALPAGFRALAADLRGYGDSEPAPIDATRGLRDFSDDLAALLRSAELGLKGPVHVVGWSVGGGVAMQLAIDHPDLVGKIVLEAPMAPYGFGGTKGTSGEPCFADFAGSGGGTANPDFARRLKERDASEESATSPRKVMNEFYFKPPFRVEKEREELFLAEVLKMVVDDAHYPGDTTTSSNWPGVAPGTLGVNNALAPKYVNLSGFAKISPKHDVLWIRGDGDQIVSDTSLFDFGFLGKLGAIPGWPGDDVYPAQPMVAQTRAVLDAYKTNGGSYREEVLPNVGHSPHIEAHDTFVAEIVRFFG</sequence>
<evidence type="ECO:0000259" key="2">
    <source>
        <dbReference type="Pfam" id="PF12697"/>
    </source>
</evidence>
<dbReference type="OrthoDB" id="9785847at2"/>
<protein>
    <submittedName>
        <fullName evidence="3">Alpha/beta hydrolase</fullName>
    </submittedName>
</protein>
<evidence type="ECO:0000313" key="3">
    <source>
        <dbReference type="EMBL" id="TKC97927.1"/>
    </source>
</evidence>
<dbReference type="Proteomes" id="UP000309215">
    <property type="component" value="Unassembled WGS sequence"/>
</dbReference>
<dbReference type="InterPro" id="IPR000639">
    <property type="entry name" value="Epox_hydrolase-like"/>
</dbReference>
<dbReference type="PRINTS" id="PR00111">
    <property type="entry name" value="ABHYDROLASE"/>
</dbReference>
<dbReference type="SUPFAM" id="SSF53474">
    <property type="entry name" value="alpha/beta-Hydrolases"/>
    <property type="match status" value="1"/>
</dbReference>
<dbReference type="RefSeq" id="WP_136935023.1">
    <property type="nucleotide sequence ID" value="NZ_SSMQ01000078.1"/>
</dbReference>
<dbReference type="InterPro" id="IPR000073">
    <property type="entry name" value="AB_hydrolase_1"/>
</dbReference>
<evidence type="ECO:0000256" key="1">
    <source>
        <dbReference type="ARBA" id="ARBA00022801"/>
    </source>
</evidence>
<organism evidence="3 4">
    <name type="scientific">Polyangium fumosum</name>
    <dbReference type="NCBI Taxonomy" id="889272"/>
    <lineage>
        <taxon>Bacteria</taxon>
        <taxon>Pseudomonadati</taxon>
        <taxon>Myxococcota</taxon>
        <taxon>Polyangia</taxon>
        <taxon>Polyangiales</taxon>
        <taxon>Polyangiaceae</taxon>
        <taxon>Polyangium</taxon>
    </lineage>
</organism>
<evidence type="ECO:0000313" key="4">
    <source>
        <dbReference type="Proteomes" id="UP000309215"/>
    </source>
</evidence>
<dbReference type="PANTHER" id="PTHR43798">
    <property type="entry name" value="MONOACYLGLYCEROL LIPASE"/>
    <property type="match status" value="1"/>
</dbReference>
<dbReference type="Gene3D" id="3.40.50.1820">
    <property type="entry name" value="alpha/beta hydrolase"/>
    <property type="match status" value="1"/>
</dbReference>
<gene>
    <name evidence="3" type="ORF">E8A74_43335</name>
</gene>
<dbReference type="AlphaFoldDB" id="A0A4U1IU80"/>
<dbReference type="Pfam" id="PF12697">
    <property type="entry name" value="Abhydrolase_6"/>
    <property type="match status" value="1"/>
</dbReference>
<name>A0A4U1IU80_9BACT</name>
<keyword evidence="4" id="KW-1185">Reference proteome</keyword>
<dbReference type="GO" id="GO:0016020">
    <property type="term" value="C:membrane"/>
    <property type="evidence" value="ECO:0007669"/>
    <property type="project" value="TreeGrafter"/>
</dbReference>
<dbReference type="PRINTS" id="PR00412">
    <property type="entry name" value="EPOXHYDRLASE"/>
</dbReference>
<dbReference type="PANTHER" id="PTHR43798:SF31">
    <property type="entry name" value="AB HYDROLASE SUPERFAMILY PROTEIN YCLE"/>
    <property type="match status" value="1"/>
</dbReference>
<feature type="domain" description="AB hydrolase-1" evidence="2">
    <location>
        <begin position="29"/>
        <end position="342"/>
    </location>
</feature>
<dbReference type="InterPro" id="IPR029058">
    <property type="entry name" value="AB_hydrolase_fold"/>
</dbReference>
<proteinExistence type="predicted"/>
<keyword evidence="1 3" id="KW-0378">Hydrolase</keyword>
<dbReference type="GO" id="GO:0016787">
    <property type="term" value="F:hydrolase activity"/>
    <property type="evidence" value="ECO:0007669"/>
    <property type="project" value="UniProtKB-KW"/>
</dbReference>
<accession>A0A4U1IU80</accession>
<comment type="caution">
    <text evidence="3">The sequence shown here is derived from an EMBL/GenBank/DDBJ whole genome shotgun (WGS) entry which is preliminary data.</text>
</comment>
<dbReference type="InterPro" id="IPR050266">
    <property type="entry name" value="AB_hydrolase_sf"/>
</dbReference>
<dbReference type="EMBL" id="SSMQ01000078">
    <property type="protein sequence ID" value="TKC97927.1"/>
    <property type="molecule type" value="Genomic_DNA"/>
</dbReference>